<proteinExistence type="inferred from homology"/>
<feature type="compositionally biased region" description="Polar residues" evidence="7">
    <location>
        <begin position="182"/>
        <end position="193"/>
    </location>
</feature>
<dbReference type="PANTHER" id="PTHR10838:SF20">
    <property type="entry name" value="SYNAPTOGYRIN"/>
    <property type="match status" value="1"/>
</dbReference>
<dbReference type="EMBL" id="CAJHNH020002391">
    <property type="protein sequence ID" value="CAG5126579.1"/>
    <property type="molecule type" value="Genomic_DNA"/>
</dbReference>
<feature type="domain" description="MARVEL" evidence="8">
    <location>
        <begin position="23"/>
        <end position="167"/>
    </location>
</feature>
<evidence type="ECO:0000256" key="2">
    <source>
        <dbReference type="ARBA" id="ARBA00010252"/>
    </source>
</evidence>
<dbReference type="Pfam" id="PF01284">
    <property type="entry name" value="MARVEL"/>
    <property type="match status" value="1"/>
</dbReference>
<accession>A0A8S3ZBH8</accession>
<comment type="caution">
    <text evidence="9">The sequence shown here is derived from an EMBL/GenBank/DDBJ whole genome shotgun (WGS) entry which is preliminary data.</text>
</comment>
<evidence type="ECO:0000256" key="4">
    <source>
        <dbReference type="ARBA" id="ARBA00022989"/>
    </source>
</evidence>
<dbReference type="PIRSF" id="PIRSF011282">
    <property type="entry name" value="Synaptogyrin"/>
    <property type="match status" value="1"/>
</dbReference>
<evidence type="ECO:0000256" key="5">
    <source>
        <dbReference type="ARBA" id="ARBA00023136"/>
    </source>
</evidence>
<feature type="region of interest" description="Disordered" evidence="7">
    <location>
        <begin position="177"/>
        <end position="219"/>
    </location>
</feature>
<gene>
    <name evidence="9" type="ORF">CUNI_LOCUS12137</name>
</gene>
<dbReference type="GO" id="GO:0031594">
    <property type="term" value="C:neuromuscular junction"/>
    <property type="evidence" value="ECO:0007669"/>
    <property type="project" value="TreeGrafter"/>
</dbReference>
<dbReference type="InterPro" id="IPR016579">
    <property type="entry name" value="Synaptogyrin"/>
</dbReference>
<keyword evidence="4 6" id="KW-1133">Transmembrane helix</keyword>
<dbReference type="Proteomes" id="UP000678393">
    <property type="component" value="Unassembled WGS sequence"/>
</dbReference>
<reference evidence="9" key="1">
    <citation type="submission" date="2021-04" db="EMBL/GenBank/DDBJ databases">
        <authorList>
            <consortium name="Molecular Ecology Group"/>
        </authorList>
    </citation>
    <scope>NUCLEOTIDE SEQUENCE</scope>
</reference>
<evidence type="ECO:0000256" key="3">
    <source>
        <dbReference type="ARBA" id="ARBA00022692"/>
    </source>
</evidence>
<dbReference type="InterPro" id="IPR008253">
    <property type="entry name" value="Marvel"/>
</dbReference>
<evidence type="ECO:0000256" key="7">
    <source>
        <dbReference type="SAM" id="MobiDB-lite"/>
    </source>
</evidence>
<dbReference type="OrthoDB" id="10041611at2759"/>
<name>A0A8S3ZBH8_9EUPU</name>
<feature type="transmembrane region" description="Helical" evidence="6">
    <location>
        <begin position="29"/>
        <end position="51"/>
    </location>
</feature>
<dbReference type="PANTHER" id="PTHR10838">
    <property type="entry name" value="SYNAPTOGYRIN"/>
    <property type="match status" value="1"/>
</dbReference>
<sequence>MSAAGGGAFGAGKAGAPFDPIQYLKKPQVILRTVSVVFAIVVFGCISSKGWFGHSCIINNDDNACGYGTGVGVLAFLICLGFLIVDAFFENLSSVQHRRYAVLADLGISGLWTFLWFVGFCYLTDAWRRTEKDPPHGKDNVQAAIAFSFFSIFTWGGLTFLALRRYRQGAQEAFATGYDQDPNASSPYSSFPGSDTGDPYQQPPFSQQKETPDYQQPTY</sequence>
<keyword evidence="10" id="KW-1185">Reference proteome</keyword>
<dbReference type="PROSITE" id="PS51225">
    <property type="entry name" value="MARVEL"/>
    <property type="match status" value="1"/>
</dbReference>
<evidence type="ECO:0000256" key="6">
    <source>
        <dbReference type="PIRNR" id="PIRNR011282"/>
    </source>
</evidence>
<keyword evidence="5 6" id="KW-0472">Membrane</keyword>
<evidence type="ECO:0000313" key="9">
    <source>
        <dbReference type="EMBL" id="CAG5126579.1"/>
    </source>
</evidence>
<protein>
    <recommendedName>
        <fullName evidence="6">Synaptogyrin</fullName>
    </recommendedName>
</protein>
<feature type="transmembrane region" description="Helical" evidence="6">
    <location>
        <begin position="143"/>
        <end position="163"/>
    </location>
</feature>
<keyword evidence="3 6" id="KW-0812">Transmembrane</keyword>
<comment type="similarity">
    <text evidence="2 6">Belongs to the synaptogyrin family.</text>
</comment>
<evidence type="ECO:0000256" key="1">
    <source>
        <dbReference type="ARBA" id="ARBA00004141"/>
    </source>
</evidence>
<dbReference type="GO" id="GO:0030672">
    <property type="term" value="C:synaptic vesicle membrane"/>
    <property type="evidence" value="ECO:0007669"/>
    <property type="project" value="TreeGrafter"/>
</dbReference>
<evidence type="ECO:0000313" key="10">
    <source>
        <dbReference type="Proteomes" id="UP000678393"/>
    </source>
</evidence>
<evidence type="ECO:0000259" key="8">
    <source>
        <dbReference type="PROSITE" id="PS51225"/>
    </source>
</evidence>
<feature type="compositionally biased region" description="Polar residues" evidence="7">
    <location>
        <begin position="203"/>
        <end position="219"/>
    </location>
</feature>
<dbReference type="AlphaFoldDB" id="A0A8S3ZBH8"/>
<feature type="transmembrane region" description="Helical" evidence="6">
    <location>
        <begin position="71"/>
        <end position="89"/>
    </location>
</feature>
<organism evidence="9 10">
    <name type="scientific">Candidula unifasciata</name>
    <dbReference type="NCBI Taxonomy" id="100452"/>
    <lineage>
        <taxon>Eukaryota</taxon>
        <taxon>Metazoa</taxon>
        <taxon>Spiralia</taxon>
        <taxon>Lophotrochozoa</taxon>
        <taxon>Mollusca</taxon>
        <taxon>Gastropoda</taxon>
        <taxon>Heterobranchia</taxon>
        <taxon>Euthyneura</taxon>
        <taxon>Panpulmonata</taxon>
        <taxon>Eupulmonata</taxon>
        <taxon>Stylommatophora</taxon>
        <taxon>Helicina</taxon>
        <taxon>Helicoidea</taxon>
        <taxon>Geomitridae</taxon>
        <taxon>Candidula</taxon>
    </lineage>
</organism>
<feature type="transmembrane region" description="Helical" evidence="6">
    <location>
        <begin position="101"/>
        <end position="123"/>
    </location>
</feature>
<comment type="subcellular location">
    <subcellularLocation>
        <location evidence="1 6">Membrane</location>
        <topology evidence="1 6">Multi-pass membrane protein</topology>
    </subcellularLocation>
</comment>